<dbReference type="Proteomes" id="UP000187261">
    <property type="component" value="Unassembled WGS sequence"/>
</dbReference>
<name>A0A1U7PWZ1_9FLAO</name>
<gene>
    <name evidence="1" type="ORF">SAMN05660493_01037</name>
</gene>
<proteinExistence type="predicted"/>
<dbReference type="OrthoDB" id="1271482at2"/>
<keyword evidence="2" id="KW-1185">Reference proteome</keyword>
<evidence type="ECO:0000313" key="2">
    <source>
        <dbReference type="Proteomes" id="UP000187261"/>
    </source>
</evidence>
<dbReference type="AlphaFoldDB" id="A0A1U7PWZ1"/>
<dbReference type="RefSeq" id="WP_076782404.1">
    <property type="nucleotide sequence ID" value="NZ_FTPU01000008.1"/>
</dbReference>
<organism evidence="1 2">
    <name type="scientific">Epilithonimonas bovis DSM 19482</name>
    <dbReference type="NCBI Taxonomy" id="1121284"/>
    <lineage>
        <taxon>Bacteria</taxon>
        <taxon>Pseudomonadati</taxon>
        <taxon>Bacteroidota</taxon>
        <taxon>Flavobacteriia</taxon>
        <taxon>Flavobacteriales</taxon>
        <taxon>Weeksellaceae</taxon>
        <taxon>Chryseobacterium group</taxon>
        <taxon>Epilithonimonas</taxon>
    </lineage>
</organism>
<reference evidence="2" key="1">
    <citation type="submission" date="2016-10" db="EMBL/GenBank/DDBJ databases">
        <authorList>
            <person name="Varghese N."/>
            <person name="Submissions S."/>
        </authorList>
    </citation>
    <scope>NUCLEOTIDE SEQUENCE [LARGE SCALE GENOMIC DNA]</scope>
    <source>
        <strain evidence="2">DSM 19482</strain>
    </source>
</reference>
<dbReference type="EMBL" id="FTPU01000008">
    <property type="protein sequence ID" value="SIT96360.1"/>
    <property type="molecule type" value="Genomic_DNA"/>
</dbReference>
<evidence type="ECO:0000313" key="1">
    <source>
        <dbReference type="EMBL" id="SIT96360.1"/>
    </source>
</evidence>
<accession>A0A1U7PWZ1</accession>
<sequence length="261" mass="31286">MIVCEDLQKNLALCMASKNGRSDNLMRWYDSISEAKLHEREEYQKKTELLLLATLFKHYPEIEIENLTGESPDFIISYKGRRIGLEVSEIINHFELKRKESYINGIFRRVEQQLSDYKSLCGIYYLDIDYFQEEFYTQPELMIKEILSAITNQKRTKFVKHIRRTPHQKGVLLFLEYQFSLFDELHSEKILQVIEKKNSKYPLYNYNCKTEECWLVLVSNMHNIASRYTYIHHKEELENVKSPFSKILHLENLYSQMMVIK</sequence>
<protein>
    <submittedName>
        <fullName evidence="1">Uncharacterized protein</fullName>
    </submittedName>
</protein>